<dbReference type="EMBL" id="CP120678">
    <property type="protein sequence ID" value="WIW70180.1"/>
    <property type="molecule type" value="Genomic_DNA"/>
</dbReference>
<evidence type="ECO:0000313" key="1">
    <source>
        <dbReference type="EMBL" id="WIW70180.1"/>
    </source>
</evidence>
<dbReference type="Proteomes" id="UP001243623">
    <property type="component" value="Chromosome"/>
</dbReference>
<reference evidence="1" key="1">
    <citation type="submission" date="2023-03" db="EMBL/GenBank/DDBJ databases">
        <title>Selenobaculum gbiensis gen. nov. sp. nov., a new bacterium isolated from the gut microbiota of IBD patient.</title>
        <authorList>
            <person name="Yeo S."/>
            <person name="Park H."/>
            <person name="Huh C.S."/>
        </authorList>
    </citation>
    <scope>NUCLEOTIDE SEQUENCE</scope>
    <source>
        <strain evidence="1">ICN-92133</strain>
    </source>
</reference>
<name>A0A9Y2AEN3_9FIRM</name>
<proteinExistence type="predicted"/>
<sequence length="291" mass="30755">MGTSSNGEADSTTKAAIADGTIEIKSNPQQNIANLSRDTENALNALDKIFDKKTVQEQQELAQLFGQVAFKAIGDLGLKEGSPEKAALDMVFGGIMSKVGGGSFKAGAASAGLTQLVMNELKNIEDPALLQWATAIVGAAAAKVVGGKAQTGASVAVSEVRNNLLTHWALEIPGMKDLLAAAGIVIAIDAGVQVLKNEAGEVIATWSAEVGGWVSSTGEWLGNSFSEMKDWAYDIYLSSDIKDVVEKRNPTDNHSTTDGNSLPKKRNLIRQLIYLIQMGVILSHIDISGRM</sequence>
<keyword evidence="2" id="KW-1185">Reference proteome</keyword>
<accession>A0A9Y2AEN3</accession>
<protein>
    <submittedName>
        <fullName evidence="1">Uncharacterized protein</fullName>
    </submittedName>
</protein>
<dbReference type="AlphaFoldDB" id="A0A9Y2AEN3"/>
<dbReference type="RefSeq" id="WP_147670830.1">
    <property type="nucleotide sequence ID" value="NZ_CP120678.1"/>
</dbReference>
<gene>
    <name evidence="1" type="ORF">P3F81_09795</name>
</gene>
<organism evidence="1 2">
    <name type="scientific">Selenobaculum gibii</name>
    <dbReference type="NCBI Taxonomy" id="3054208"/>
    <lineage>
        <taxon>Bacteria</taxon>
        <taxon>Bacillati</taxon>
        <taxon>Bacillota</taxon>
        <taxon>Negativicutes</taxon>
        <taxon>Selenomonadales</taxon>
        <taxon>Selenomonadaceae</taxon>
        <taxon>Selenobaculum</taxon>
    </lineage>
</organism>
<evidence type="ECO:0000313" key="2">
    <source>
        <dbReference type="Proteomes" id="UP001243623"/>
    </source>
</evidence>
<dbReference type="KEGG" id="sgbi:P3F81_09795"/>